<proteinExistence type="predicted"/>
<evidence type="ECO:0000313" key="1">
    <source>
        <dbReference type="EMBL" id="PUU77609.1"/>
    </source>
</evidence>
<evidence type="ECO:0000313" key="2">
    <source>
        <dbReference type="Proteomes" id="UP000244722"/>
    </source>
</evidence>
<gene>
    <name evidence="1" type="ORF">B9Z19DRAFT_1086001</name>
</gene>
<comment type="caution">
    <text evidence="1">The sequence shown here is derived from an EMBL/GenBank/DDBJ whole genome shotgun (WGS) entry which is preliminary data.</text>
</comment>
<dbReference type="EMBL" id="NESQ01000148">
    <property type="protein sequence ID" value="PUU77609.1"/>
    <property type="molecule type" value="Genomic_DNA"/>
</dbReference>
<dbReference type="AlphaFoldDB" id="A0A2T6ZQ46"/>
<name>A0A2T6ZQ46_TUBBO</name>
<keyword evidence="2" id="KW-1185">Reference proteome</keyword>
<dbReference type="Proteomes" id="UP000244722">
    <property type="component" value="Unassembled WGS sequence"/>
</dbReference>
<accession>A0A2T6ZQ46</accession>
<reference evidence="1 2" key="1">
    <citation type="submission" date="2017-04" db="EMBL/GenBank/DDBJ databases">
        <title>Draft genome sequence of Tuber borchii Vittad., a whitish edible truffle.</title>
        <authorList>
            <consortium name="DOE Joint Genome Institute"/>
            <person name="Murat C."/>
            <person name="Kuo A."/>
            <person name="Barry K.W."/>
            <person name="Clum A."/>
            <person name="Dockter R.B."/>
            <person name="Fauchery L."/>
            <person name="Iotti M."/>
            <person name="Kohler A."/>
            <person name="Labutti K."/>
            <person name="Lindquist E.A."/>
            <person name="Lipzen A."/>
            <person name="Ohm R.A."/>
            <person name="Wang M."/>
            <person name="Grigoriev I.V."/>
            <person name="Zambonelli A."/>
            <person name="Martin F.M."/>
        </authorList>
    </citation>
    <scope>NUCLEOTIDE SEQUENCE [LARGE SCALE GENOMIC DNA]</scope>
    <source>
        <strain evidence="1 2">Tbo3840</strain>
    </source>
</reference>
<sequence>MSTIPVQVLGQSTAPQHAPSQCRLYCLRCIRSQVASTPTPEAHIPTFLRDINSATFPTCL</sequence>
<protein>
    <submittedName>
        <fullName evidence="1">Uncharacterized protein</fullName>
    </submittedName>
</protein>
<organism evidence="1 2">
    <name type="scientific">Tuber borchii</name>
    <name type="common">White truffle</name>
    <dbReference type="NCBI Taxonomy" id="42251"/>
    <lineage>
        <taxon>Eukaryota</taxon>
        <taxon>Fungi</taxon>
        <taxon>Dikarya</taxon>
        <taxon>Ascomycota</taxon>
        <taxon>Pezizomycotina</taxon>
        <taxon>Pezizomycetes</taxon>
        <taxon>Pezizales</taxon>
        <taxon>Tuberaceae</taxon>
        <taxon>Tuber</taxon>
    </lineage>
</organism>